<dbReference type="PANTHER" id="PTHR24216">
    <property type="entry name" value="PAXILLIN-RELATED"/>
    <property type="match status" value="1"/>
</dbReference>
<dbReference type="SMART" id="SM01258">
    <property type="entry name" value="KRBA1"/>
    <property type="match status" value="10"/>
</dbReference>
<feature type="region of interest" description="Disordered" evidence="1">
    <location>
        <begin position="2254"/>
        <end position="2275"/>
    </location>
</feature>
<feature type="region of interest" description="Disordered" evidence="1">
    <location>
        <begin position="1935"/>
        <end position="1978"/>
    </location>
</feature>
<accession>A0ABN9Y006</accession>
<feature type="compositionally biased region" description="Low complexity" evidence="1">
    <location>
        <begin position="3685"/>
        <end position="3698"/>
    </location>
</feature>
<gene>
    <name evidence="2" type="ORF">PCOR1329_LOCUS81327</name>
</gene>
<dbReference type="SUPFAM" id="SSF56219">
    <property type="entry name" value="DNase I-like"/>
    <property type="match status" value="1"/>
</dbReference>
<proteinExistence type="predicted"/>
<feature type="compositionally biased region" description="Low complexity" evidence="1">
    <location>
        <begin position="1935"/>
        <end position="1952"/>
    </location>
</feature>
<name>A0ABN9Y006_9DINO</name>
<sequence length="3820" mass="398317">MGNELVERAVARAADMVEETSMPLLAQLAADLGPRSSTRSMSSEMPRLESEMGLAALGAVPLARSATITVDWPETPREADAEGETTAAKACCVEALDALESSGASEAQADCLRTLAAVPLQRAQPPADEAAAKACCLEALEAPLESSKASEAQADCLRALAAVPLQRAEPPVDEAAAKACCLEALEAPLESSGVSEAQADCLRALASVPLQRAQAPSATRPSVERAHTLEMLETPRELWEPLGNELVTGVLARTVDEALQSSSPRTHMDSLQTPRLEDAAPLDAQPAPTSLTGTMVSRQSPISVAEVVPLALPDADLAAGSPVADAIEPADLPRREEPEGETTAAKACCLEAIVALESSGASEAQADCLRAMAAVPLQRAEPPGDEAAAKACCLEALESPLESSGASEAQADCLRALGAVPLQRAQAPSATRPSVERAHTLEMLETPRELWEPLGNELVTGVLARTVDEALQSSSPRTHMDSLQTPRLEDAVPLDAQPAPTSLTGTMVSRQSPISVAEVVPLALPDADLAAGSPVADAIEPADLPRREEPEGETTAAKACCLEAVVALESSGASEAQADCLRALAAVPLQRAEPPADAAAAKACCLEALESLLESSGVSEAQADCLRALGAVPLQRADPPADEAAAKACCLEALESPLESTGASEAQADCLRALAAVPLQRAETPADEAAAKACCLEALESPMESSGASEAQADCLRALGAVPLQMAQAPSATRPSVERAHTLEMLETPRELWEPLGNELVTGVLARTVDEALQSSSPRTHMDSLQTPRLEDAAPLDAQPAPTSLTGTMVSRQSPISVAEVVPLALPDADLAAGSPVADAIEPADLPRREEPEGETTAAKACCLEAVVALESSGASEAQADCLRALSAVPLQRAEPPGDEAAAKACCLEALESPLESSGASEAQADCLRALAAVPLQRAEPPADEAAAKACCLEALESPMESSGASEAQADCLRALGAVPLQMAQAPSATRPSVERAHTLEMLETPRELWEPLGNELVTGVLARTVDEAFQSSSPRTHMDSLQTPRLEDAAPLDAQPAPTSLTGTMVSRQSPISVAEVVPLALPDADLAAGSPVADAIEPADLPRREEPEGETTAAKACCLEAVVALESSGASEAQADCLRALSAVPLQRAEPPGDEAAAKACCLEALESPLESSGASEAQADCLRALAAVPLQRAETLADEAAAKACCLEALESPLESSGASEAQADCLRALATVQVPGAVVVAADEAADPADYPTLVPALLPVSLPPHAPTSDALLETPRLQDVALFAQMPPTESCASPRTVSETSSCFGLGAESLEIALAAAVLSSTSRPQSRPHTASSLDASGQVASTTQEVAAAAASLISTAALQTAAMSRPAASSAPVVSSSKTAKAMAANAESATLRADLPKPSPVASVVSASETAEDATSLAHELAKTSALRATASHDRPSPVASLGSADEAAVDTAALAHELAEATAAAAATLALQAAAAHDRPSHLASSGSADQAAEDPQDANALAGELARASALRASMPSPVTSVGSADQDPQNTALAGELTEATALRATAVHRSPSPVESVGSAGEAAEDVGALAGELAQDTAMRASRVHSRHTSVMTLGGGSVCSTPHNARELALRVFELAMEDTRDFAVVSVASGISSRAASSVGGLVAPALKVALPADTPDAAADDEDSAAKARCVGALEAMKDSGASEAQMDCLKALAAMPSQGAGIPAAAVEAAIVAPVRVVVAAADDEEESSAKARCVEALESVDNNNGASEAQADCRKALAAVPLSWAGAPVTTAEAAVVEPVRTLDPAADDEDSAAKARCVEALGAAKEDSRASEAQATCLRALAAVPLQSSGAPVSQRVEQAEVRQRRSLEAAPLSQQDVRSRAPGASPGDLVTELVQQKVHLGDPRCGEPPLGPPLRPRLLDRGAAAGDARMPWPAEHAAGPEPAAASSAPPTPPQTPKECPRPAPPPEQHAGAVAALARHCRAPRAPGGARGVGGVPGGSAAGWAGPEAPMLEAEVHLGDPRCGEPPLGPPLRPRLLDRGAAAGDARMPWPAEHAAGPEPAAASSAPPTPPQTPKECPRPAPPPEQHAGAVAALARHCRAPRAPGGARGVGGVPGGSAAGWAGPEAPMLEAEVHLGDPRCGVGPIADQIASQLAQFVSVGDMGVAAVAPMRPQQALPLPPEAPQQPRQEGAAGPALPAQPAALAASAPGAQQTALNDMGAGQLDSVLQQAGVAPVDGSVADKLAVARRIRSATGPPPRPPLGHTAPPPGPQQVLALPWQSWLPELPQRTSVPGAAAPPGPQQAMALPWQSRLPELPQRTSVPGAAAPRQLVKMAPQAKGNVTSANGDNAGPLKNLLTAECPGRVVVALQEHHAAAERIPQLERGLADLGWRGFLAPAITTGAGSTTGGVGIVARSDIGVKAAPAPAAGWQRGLQGALEPGRLAAAHVMWGPEGDANVGLLRSVAQYVAELTQLRYDWMAIGDWNMTPEELPQRWVSRLGGVIVAPSEPTCSKTLPGRIAFWQRIPVAPAPLPPVRPGCPRPPPISFRAATEEAILCAGTNADLQECWDAVLQGIESELLDRWDLVDGDARARYEGRAGEPMTKWARLRWQPPRRRLRSTPELLAWTSVASWAKHVLRAKAHLLKLMRHAEQQPRAAVPGLAKNIGAFLSFLNRILRAGHVWASVPKEVLDLFSLGLDLLLLPDLDQRMGQLVVQHSDLQTKFRGEVAKRWKGWLDEAFANGATGAHRATRLQERLEFISAPNSVQPFELADQAMDEWEDLWTSPGAPWTQLPGDAASWAQLPTIDGAAVREALLTFSWRTAVAVTRLRDIADQVTPRALMDDLTMQWVGDAIAGGTLQLHRAVAEFIKDVRPLGMHIKRAKSGWLGTTTAVQKDFRASAAAPQLPERRSVRNLGHDTHGRAASVRVVRRVRRGVRRPVAQARMDSLAARKQRIDALFRGAGVRAQALRRTGLLPSAAHGAAVGGIADAHLGAPRHRAALLCSGRGGIGADSIAVHLATQTDQYMDPMYEATLAPVCRYSAAVWDGHLALSRLQQAWAVLQQRWRECKPTWHGIRGPVAAAWMSLLRIDWSMHSSLVLVDDEGRAVELLRTHPKEVAALLREGVRRWQGRQILQHHQEVPPPPGARIWMRAVRRALAPPAAKLRGARAGHLRMLWAGASWDLAKRKALHYVASARCPFCPDQEATGTRGHWFYERQRVAAMGSDEQGPMHEMTEQMAKTKQRMKDRCHLGVADADYDRFDLVVGIPMVPCDVPAPSAVRAIRYWGDWSSPINGRTTITYSDGSGFDSAIPEITRLLITDLAGLAKEVNDWDAELAGAAGQYADIWRQIFDAAADQGGLPRPAATWCPAHLEFEEFVQCADLDPMDYLGNAWADWFAKVGALERKLPDALADLFRARLADAHEEAAVLAWHQAALGALAEDARALVQRVHRPAAPVAPAVLGHRHQLQRGPAGWRCTECLATATTEAARRRRLDSSCEPSALQGMMDAIAIAMRAADRVLGSVIGHPGPVAARTWIPVRPAADFDEFASVGWSVVALQPDADCYLASVAGQLCGAYVDINGGELMAVIMALRFSMGVVTLVVDSKYVYDGFYKDGGQSVPPMRGEDWGSEAAEGVRGGDGAGGEDWCAAGAAAEAAEAARRSSVVASLLAAYRRGCDAAGLSDGAAARTPRTGAAPRTEAHSGSVPAAKELIADIKETGGHQWNLENQVYVGNLSYDIDWRVPNDHVGQEQLLCAELLIERLLPGFLQPPLSYFPTVVEKFDYSLPKCLSDVTVGVADGPEHVFPDQDLSHSLARDQSR</sequence>
<feature type="region of interest" description="Disordered" evidence="1">
    <location>
        <begin position="2021"/>
        <end position="2040"/>
    </location>
</feature>
<keyword evidence="3" id="KW-1185">Reference proteome</keyword>
<feature type="compositionally biased region" description="Pro residues" evidence="1">
    <location>
        <begin position="2070"/>
        <end position="2088"/>
    </location>
</feature>
<feature type="region of interest" description="Disordered" evidence="1">
    <location>
        <begin position="3684"/>
        <end position="3704"/>
    </location>
</feature>
<feature type="region of interest" description="Disordered" evidence="1">
    <location>
        <begin position="1869"/>
        <end position="1891"/>
    </location>
</feature>
<dbReference type="InterPro" id="IPR036691">
    <property type="entry name" value="Endo/exonu/phosph_ase_sf"/>
</dbReference>
<evidence type="ECO:0000313" key="2">
    <source>
        <dbReference type="EMBL" id="CAK0905747.1"/>
    </source>
</evidence>
<feature type="region of interest" description="Disordered" evidence="1">
    <location>
        <begin position="2177"/>
        <end position="2213"/>
    </location>
</feature>
<dbReference type="InterPro" id="IPR029317">
    <property type="entry name" value="KRBA1_rpt"/>
</dbReference>
<dbReference type="EMBL" id="CAUYUJ010021603">
    <property type="protein sequence ID" value="CAK0905747.1"/>
    <property type="molecule type" value="Genomic_DNA"/>
</dbReference>
<dbReference type="PANTHER" id="PTHR24216:SF65">
    <property type="entry name" value="PAXILLIN-LIKE PROTEIN 1"/>
    <property type="match status" value="1"/>
</dbReference>
<comment type="caution">
    <text evidence="2">The sequence shown here is derived from an EMBL/GenBank/DDBJ whole genome shotgun (WGS) entry which is preliminary data.</text>
</comment>
<feature type="region of interest" description="Disordered" evidence="1">
    <location>
        <begin position="772"/>
        <end position="809"/>
    </location>
</feature>
<evidence type="ECO:0000313" key="3">
    <source>
        <dbReference type="Proteomes" id="UP001189429"/>
    </source>
</evidence>
<feature type="region of interest" description="Disordered" evidence="1">
    <location>
        <begin position="258"/>
        <end position="295"/>
    </location>
</feature>
<evidence type="ECO:0000256" key="1">
    <source>
        <dbReference type="SAM" id="MobiDB-lite"/>
    </source>
</evidence>
<organism evidence="2 3">
    <name type="scientific">Prorocentrum cordatum</name>
    <dbReference type="NCBI Taxonomy" id="2364126"/>
    <lineage>
        <taxon>Eukaryota</taxon>
        <taxon>Sar</taxon>
        <taxon>Alveolata</taxon>
        <taxon>Dinophyceae</taxon>
        <taxon>Prorocentrales</taxon>
        <taxon>Prorocentraceae</taxon>
        <taxon>Prorocentrum</taxon>
    </lineage>
</organism>
<reference evidence="2" key="1">
    <citation type="submission" date="2023-10" db="EMBL/GenBank/DDBJ databases">
        <authorList>
            <person name="Chen Y."/>
            <person name="Shah S."/>
            <person name="Dougan E. K."/>
            <person name="Thang M."/>
            <person name="Chan C."/>
        </authorList>
    </citation>
    <scope>NUCLEOTIDE SEQUENCE [LARGE SCALE GENOMIC DNA]</scope>
</reference>
<feature type="region of interest" description="Disordered" evidence="1">
    <location>
        <begin position="2052"/>
        <end position="2094"/>
    </location>
</feature>
<feature type="compositionally biased region" description="Pro residues" evidence="1">
    <location>
        <begin position="1953"/>
        <end position="1971"/>
    </location>
</feature>
<feature type="compositionally biased region" description="Polar residues" evidence="1">
    <location>
        <begin position="773"/>
        <end position="787"/>
    </location>
</feature>
<feature type="compositionally biased region" description="Pro residues" evidence="1">
    <location>
        <begin position="2257"/>
        <end position="2273"/>
    </location>
</feature>
<feature type="compositionally biased region" description="Polar residues" evidence="1">
    <location>
        <begin position="259"/>
        <end position="273"/>
    </location>
</feature>
<feature type="compositionally biased region" description="Low complexity" evidence="1">
    <location>
        <begin position="2052"/>
        <end position="2069"/>
    </location>
</feature>
<feature type="compositionally biased region" description="Low complexity" evidence="1">
    <location>
        <begin position="2187"/>
        <end position="2213"/>
    </location>
</feature>
<protein>
    <submittedName>
        <fullName evidence="2">Uncharacterized protein</fullName>
    </submittedName>
</protein>
<feature type="region of interest" description="Disordered" evidence="1">
    <location>
        <begin position="1904"/>
        <end position="1923"/>
    </location>
</feature>
<dbReference type="Proteomes" id="UP001189429">
    <property type="component" value="Unassembled WGS sequence"/>
</dbReference>